<accession>A0ABP7V6T8</accession>
<reference evidence="3" key="1">
    <citation type="journal article" date="2019" name="Int. J. Syst. Evol. Microbiol.">
        <title>The Global Catalogue of Microorganisms (GCM) 10K type strain sequencing project: providing services to taxonomists for standard genome sequencing and annotation.</title>
        <authorList>
            <consortium name="The Broad Institute Genomics Platform"/>
            <consortium name="The Broad Institute Genome Sequencing Center for Infectious Disease"/>
            <person name="Wu L."/>
            <person name="Ma J."/>
        </authorList>
    </citation>
    <scope>NUCLEOTIDE SEQUENCE [LARGE SCALE GENOMIC DNA]</scope>
    <source>
        <strain evidence="3">JCM 16702</strain>
    </source>
</reference>
<dbReference type="Pfam" id="PF13649">
    <property type="entry name" value="Methyltransf_25"/>
    <property type="match status" value="1"/>
</dbReference>
<dbReference type="CDD" id="cd02440">
    <property type="entry name" value="AdoMet_MTases"/>
    <property type="match status" value="1"/>
</dbReference>
<name>A0ABP7V6T8_9ACTN</name>
<protein>
    <submittedName>
        <fullName evidence="2">Class I SAM-dependent methyltransferase</fullName>
    </submittedName>
</protein>
<proteinExistence type="predicted"/>
<evidence type="ECO:0000313" key="2">
    <source>
        <dbReference type="EMBL" id="GAA4060780.1"/>
    </source>
</evidence>
<dbReference type="SUPFAM" id="SSF53335">
    <property type="entry name" value="S-adenosyl-L-methionine-dependent methyltransferases"/>
    <property type="match status" value="1"/>
</dbReference>
<gene>
    <name evidence="2" type="ORF">GCM10022214_12050</name>
</gene>
<keyword evidence="2" id="KW-0489">Methyltransferase</keyword>
<evidence type="ECO:0000313" key="3">
    <source>
        <dbReference type="Proteomes" id="UP001500683"/>
    </source>
</evidence>
<comment type="caution">
    <text evidence="2">The sequence shown here is derived from an EMBL/GenBank/DDBJ whole genome shotgun (WGS) entry which is preliminary data.</text>
</comment>
<feature type="domain" description="Methyltransferase" evidence="1">
    <location>
        <begin position="50"/>
        <end position="142"/>
    </location>
</feature>
<dbReference type="PANTHER" id="PTHR42912">
    <property type="entry name" value="METHYLTRANSFERASE"/>
    <property type="match status" value="1"/>
</dbReference>
<organism evidence="2 3">
    <name type="scientific">Actinomadura miaoliensis</name>
    <dbReference type="NCBI Taxonomy" id="430685"/>
    <lineage>
        <taxon>Bacteria</taxon>
        <taxon>Bacillati</taxon>
        <taxon>Actinomycetota</taxon>
        <taxon>Actinomycetes</taxon>
        <taxon>Streptosporangiales</taxon>
        <taxon>Thermomonosporaceae</taxon>
        <taxon>Actinomadura</taxon>
    </lineage>
</organism>
<dbReference type="InterPro" id="IPR029063">
    <property type="entry name" value="SAM-dependent_MTases_sf"/>
</dbReference>
<dbReference type="InterPro" id="IPR050508">
    <property type="entry name" value="Methyltransf_Superfamily"/>
</dbReference>
<sequence length="257" mass="29524">MTVTTAEEAAQPYEHLAQVYDRWTAENDYESWCDFVEEQWRAGPLPVREVLEVCCGTGTVLRHLADRGYSVTGLDRSSRMLDQAREKLGAEPPLIRAELPDLPAEGPFDAVLCLFDSVNYLCDEAQVRETMRAVHRVLRPGGTFVFDVNSRHKLGEVFGSSHYGDDLGDFAYVWRNRFDPDTFRCDFLITLFVRSADGTYTRFEERHTQRAYEREHLRSLARDAGFTGVEVYDDYRPRPVGPRTLRETWVLTKAVEA</sequence>
<dbReference type="GO" id="GO:0008168">
    <property type="term" value="F:methyltransferase activity"/>
    <property type="evidence" value="ECO:0007669"/>
    <property type="project" value="UniProtKB-KW"/>
</dbReference>
<dbReference type="EMBL" id="BAAAZG010000002">
    <property type="protein sequence ID" value="GAA4060780.1"/>
    <property type="molecule type" value="Genomic_DNA"/>
</dbReference>
<dbReference type="GO" id="GO:0032259">
    <property type="term" value="P:methylation"/>
    <property type="evidence" value="ECO:0007669"/>
    <property type="project" value="UniProtKB-KW"/>
</dbReference>
<dbReference type="InterPro" id="IPR041698">
    <property type="entry name" value="Methyltransf_25"/>
</dbReference>
<dbReference type="Proteomes" id="UP001500683">
    <property type="component" value="Unassembled WGS sequence"/>
</dbReference>
<dbReference type="Gene3D" id="2.20.25.110">
    <property type="entry name" value="S-adenosyl-L-methionine-dependent methyltransferases"/>
    <property type="match status" value="1"/>
</dbReference>
<keyword evidence="2" id="KW-0808">Transferase</keyword>
<evidence type="ECO:0000259" key="1">
    <source>
        <dbReference type="Pfam" id="PF13649"/>
    </source>
</evidence>
<dbReference type="Gene3D" id="3.40.50.150">
    <property type="entry name" value="Vaccinia Virus protein VP39"/>
    <property type="match status" value="1"/>
</dbReference>
<keyword evidence="3" id="KW-1185">Reference proteome</keyword>